<dbReference type="InterPro" id="IPR016185">
    <property type="entry name" value="PreATP-grasp_dom_sf"/>
</dbReference>
<dbReference type="RefSeq" id="WP_050369544.1">
    <property type="nucleotide sequence ID" value="NZ_KQ257803.1"/>
</dbReference>
<dbReference type="AlphaFoldDB" id="A0A0L0KNP8"/>
<dbReference type="Gene3D" id="3.30.1490.20">
    <property type="entry name" value="ATP-grasp fold, A domain"/>
    <property type="match status" value="1"/>
</dbReference>
<dbReference type="NCBIfam" id="TIGR00768">
    <property type="entry name" value="rimK_fam"/>
    <property type="match status" value="1"/>
</dbReference>
<dbReference type="GO" id="GO:0046872">
    <property type="term" value="F:metal ion binding"/>
    <property type="evidence" value="ECO:0007669"/>
    <property type="project" value="UniProtKB-KW"/>
</dbReference>
<feature type="domain" description="ATP-grasp" evidence="5">
    <location>
        <begin position="95"/>
        <end position="281"/>
    </location>
</feature>
<evidence type="ECO:0000313" key="7">
    <source>
        <dbReference type="Proteomes" id="UP000037151"/>
    </source>
</evidence>
<dbReference type="GO" id="GO:0005737">
    <property type="term" value="C:cytoplasm"/>
    <property type="evidence" value="ECO:0007669"/>
    <property type="project" value="TreeGrafter"/>
</dbReference>
<dbReference type="EMBL" id="JPPY01000030">
    <property type="protein sequence ID" value="KND39164.1"/>
    <property type="molecule type" value="Genomic_DNA"/>
</dbReference>
<dbReference type="Gene3D" id="3.40.50.20">
    <property type="match status" value="1"/>
</dbReference>
<evidence type="ECO:0000256" key="3">
    <source>
        <dbReference type="ARBA" id="ARBA00022840"/>
    </source>
</evidence>
<dbReference type="Pfam" id="PF08443">
    <property type="entry name" value="RimK"/>
    <property type="match status" value="1"/>
</dbReference>
<dbReference type="PANTHER" id="PTHR21621:SF0">
    <property type="entry name" value="BETA-CITRYLGLUTAMATE SYNTHASE B-RELATED"/>
    <property type="match status" value="1"/>
</dbReference>
<reference evidence="7" key="1">
    <citation type="submission" date="2014-07" db="EMBL/GenBank/DDBJ databases">
        <title>Genome sequencing of plant-pathogenic Streptomyces species.</title>
        <authorList>
            <person name="Harrison J."/>
            <person name="Sapp M."/>
            <person name="Thwaites R."/>
            <person name="Studholme D.J."/>
        </authorList>
    </citation>
    <scope>NUCLEOTIDE SEQUENCE [LARGE SCALE GENOMIC DNA]</scope>
    <source>
        <strain evidence="7">NCPPB 4445</strain>
    </source>
</reference>
<accession>A0A0L0KNP8</accession>
<dbReference type="OrthoDB" id="9803907at2"/>
<dbReference type="GO" id="GO:0016879">
    <property type="term" value="F:ligase activity, forming carbon-nitrogen bonds"/>
    <property type="evidence" value="ECO:0007669"/>
    <property type="project" value="TreeGrafter"/>
</dbReference>
<dbReference type="InterPro" id="IPR054562">
    <property type="entry name" value="LysX/ArgX_preATP_grasp"/>
</dbReference>
<dbReference type="InterPro" id="IPR011761">
    <property type="entry name" value="ATP-grasp"/>
</dbReference>
<dbReference type="PANTHER" id="PTHR21621">
    <property type="entry name" value="RIBOSOMAL PROTEIN S6 MODIFICATION PROTEIN"/>
    <property type="match status" value="1"/>
</dbReference>
<sequence length="291" mass="30833">MTATDRVLLSVTMLRPEEKLLLGALRDRGLTADPLLMEDLAGVVAGAAAPPALALIRNLSHRDAIGVSRRLEHAGITTLNRAAVIETCNDKGLQALLFARHGIPHPLTRHAFSYDQVRATVAELGLPAVVKPVSGSWGRGVTRMVNPECVEAWAGGRESADAAGKLFPVVVQEYVDKPGHDLRVVVVGTTPVVAIERASTDFRTNTHLGATVRRIELTAEIEKLCGLVVDVLGPGFYGVDLVEDRASGELLVLEVNANPEFAKSSAQHGVDVAGLLAEHVTQQLAPAPVAA</sequence>
<evidence type="ECO:0000256" key="1">
    <source>
        <dbReference type="ARBA" id="ARBA00022723"/>
    </source>
</evidence>
<protein>
    <submittedName>
        <fullName evidence="6">30S ribosomal protein S6 modification protein RimK</fullName>
    </submittedName>
</protein>
<dbReference type="Proteomes" id="UP000037151">
    <property type="component" value="Unassembled WGS sequence"/>
</dbReference>
<dbReference type="InterPro" id="IPR004666">
    <property type="entry name" value="Rp_bS6_RimK/Lys_biosynth_LsyX"/>
</dbReference>
<dbReference type="PROSITE" id="PS50975">
    <property type="entry name" value="ATP_GRASP"/>
    <property type="match status" value="1"/>
</dbReference>
<keyword evidence="3 4" id="KW-0067">ATP-binding</keyword>
<dbReference type="SUPFAM" id="SSF52440">
    <property type="entry name" value="PreATP-grasp domain"/>
    <property type="match status" value="1"/>
</dbReference>
<dbReference type="Gene3D" id="3.30.470.20">
    <property type="entry name" value="ATP-grasp fold, B domain"/>
    <property type="match status" value="1"/>
</dbReference>
<comment type="caution">
    <text evidence="6">The sequence shown here is derived from an EMBL/GenBank/DDBJ whole genome shotgun (WGS) entry which is preliminary data.</text>
</comment>
<organism evidence="6 7">
    <name type="scientific">Streptomyces acidiscabies</name>
    <dbReference type="NCBI Taxonomy" id="42234"/>
    <lineage>
        <taxon>Bacteria</taxon>
        <taxon>Bacillati</taxon>
        <taxon>Actinomycetota</taxon>
        <taxon>Actinomycetes</taxon>
        <taxon>Kitasatosporales</taxon>
        <taxon>Streptomycetaceae</taxon>
        <taxon>Streptomyces</taxon>
    </lineage>
</organism>
<dbReference type="InterPro" id="IPR013651">
    <property type="entry name" value="ATP-grasp_RimK-type"/>
</dbReference>
<name>A0A0L0KNP8_9ACTN</name>
<dbReference type="InterPro" id="IPR013815">
    <property type="entry name" value="ATP_grasp_subdomain_1"/>
</dbReference>
<evidence type="ECO:0000259" key="5">
    <source>
        <dbReference type="PROSITE" id="PS50975"/>
    </source>
</evidence>
<evidence type="ECO:0000256" key="4">
    <source>
        <dbReference type="PROSITE-ProRule" id="PRU00409"/>
    </source>
</evidence>
<dbReference type="GO" id="GO:0005524">
    <property type="term" value="F:ATP binding"/>
    <property type="evidence" value="ECO:0007669"/>
    <property type="project" value="UniProtKB-UniRule"/>
</dbReference>
<keyword evidence="1" id="KW-0479">Metal-binding</keyword>
<evidence type="ECO:0000313" key="6">
    <source>
        <dbReference type="EMBL" id="KND39164.1"/>
    </source>
</evidence>
<gene>
    <name evidence="6" type="ORF">IQ63_04840</name>
</gene>
<proteinExistence type="predicted"/>
<dbReference type="SUPFAM" id="SSF56059">
    <property type="entry name" value="Glutathione synthetase ATP-binding domain-like"/>
    <property type="match status" value="1"/>
</dbReference>
<evidence type="ECO:0000256" key="2">
    <source>
        <dbReference type="ARBA" id="ARBA00022741"/>
    </source>
</evidence>
<keyword evidence="2 4" id="KW-0547">Nucleotide-binding</keyword>
<dbReference type="PATRIC" id="fig|42234.21.peg.999"/>
<dbReference type="Pfam" id="PF22626">
    <property type="entry name" value="LysX_preATP_grasp"/>
    <property type="match status" value="1"/>
</dbReference>